<dbReference type="PANTHER" id="PTHR30408:SF12">
    <property type="entry name" value="TYPE I RESTRICTION ENZYME MJAVIII SPECIFICITY SUBUNIT"/>
    <property type="match status" value="1"/>
</dbReference>
<evidence type="ECO:0000259" key="4">
    <source>
        <dbReference type="Pfam" id="PF01420"/>
    </source>
</evidence>
<comment type="caution">
    <text evidence="5">The sequence shown here is derived from an EMBL/GenBank/DDBJ whole genome shotgun (WGS) entry which is preliminary data.</text>
</comment>
<keyword evidence="5" id="KW-0540">Nuclease</keyword>
<name>A0ABS3Z3V4_9BACT</name>
<feature type="domain" description="Type I restriction modification DNA specificity" evidence="4">
    <location>
        <begin position="13"/>
        <end position="151"/>
    </location>
</feature>
<evidence type="ECO:0000256" key="3">
    <source>
        <dbReference type="ARBA" id="ARBA00023125"/>
    </source>
</evidence>
<dbReference type="InterPro" id="IPR000055">
    <property type="entry name" value="Restrct_endonuc_typeI_TRD"/>
</dbReference>
<dbReference type="EC" id="3.1.21.-" evidence="5"/>
<dbReference type="SUPFAM" id="SSF116734">
    <property type="entry name" value="DNA methylase specificity domain"/>
    <property type="match status" value="1"/>
</dbReference>
<dbReference type="RefSeq" id="WP_209143829.1">
    <property type="nucleotide sequence ID" value="NZ_JAGHKO010000017.1"/>
</dbReference>
<proteinExistence type="inferred from homology"/>
<dbReference type="InterPro" id="IPR044946">
    <property type="entry name" value="Restrct_endonuc_typeI_TRD_sf"/>
</dbReference>
<dbReference type="PANTHER" id="PTHR30408">
    <property type="entry name" value="TYPE-1 RESTRICTION ENZYME ECOKI SPECIFICITY PROTEIN"/>
    <property type="match status" value="1"/>
</dbReference>
<dbReference type="Pfam" id="PF01420">
    <property type="entry name" value="Methylase_S"/>
    <property type="match status" value="1"/>
</dbReference>
<keyword evidence="3" id="KW-0238">DNA-binding</keyword>
<keyword evidence="2" id="KW-0680">Restriction system</keyword>
<protein>
    <submittedName>
        <fullName evidence="5">Restriction endonuclease subunit S</fullName>
        <ecNumber evidence="5">3.1.21.-</ecNumber>
    </submittedName>
</protein>
<comment type="similarity">
    <text evidence="1">Belongs to the type-I restriction system S methylase family.</text>
</comment>
<evidence type="ECO:0000313" key="5">
    <source>
        <dbReference type="EMBL" id="MBO9204847.1"/>
    </source>
</evidence>
<keyword evidence="5" id="KW-0378">Hydrolase</keyword>
<dbReference type="GO" id="GO:0004519">
    <property type="term" value="F:endonuclease activity"/>
    <property type="evidence" value="ECO:0007669"/>
    <property type="project" value="UniProtKB-KW"/>
</dbReference>
<dbReference type="Proteomes" id="UP000677244">
    <property type="component" value="Unassembled WGS sequence"/>
</dbReference>
<organism evidence="5 6">
    <name type="scientific">Niastella soli</name>
    <dbReference type="NCBI Taxonomy" id="2821487"/>
    <lineage>
        <taxon>Bacteria</taxon>
        <taxon>Pseudomonadati</taxon>
        <taxon>Bacteroidota</taxon>
        <taxon>Chitinophagia</taxon>
        <taxon>Chitinophagales</taxon>
        <taxon>Chitinophagaceae</taxon>
        <taxon>Niastella</taxon>
    </lineage>
</organism>
<dbReference type="Gene3D" id="3.90.220.20">
    <property type="entry name" value="DNA methylase specificity domains"/>
    <property type="match status" value="1"/>
</dbReference>
<sequence length="192" mass="22233">MDRLNKYADIFFGYTPRFQINDSDNGEYAILQPRDINPLVNSFFFDMATRIDGNIGGKYLLLKGDLLILAKGKNTPVMVINDDLPHIIASSAFVIIRTTSGKLDPYFLAWYLQQEATQTYLLSRKAGTTVLNLPIKVIQELQIPIPKNEEQFILGELYRERIKLRSIQQELIEKESRLMDIHFLQFLKRYTA</sequence>
<evidence type="ECO:0000256" key="1">
    <source>
        <dbReference type="ARBA" id="ARBA00010923"/>
    </source>
</evidence>
<reference evidence="5 6" key="1">
    <citation type="submission" date="2021-03" db="EMBL/GenBank/DDBJ databases">
        <title>Assistant Professor.</title>
        <authorList>
            <person name="Huq M.A."/>
        </authorList>
    </citation>
    <scope>NUCLEOTIDE SEQUENCE [LARGE SCALE GENOMIC DNA]</scope>
    <source>
        <strain evidence="5 6">MAH-29</strain>
    </source>
</reference>
<dbReference type="InterPro" id="IPR052021">
    <property type="entry name" value="Type-I_RS_S_subunit"/>
</dbReference>
<evidence type="ECO:0000313" key="6">
    <source>
        <dbReference type="Proteomes" id="UP000677244"/>
    </source>
</evidence>
<keyword evidence="6" id="KW-1185">Reference proteome</keyword>
<gene>
    <name evidence="5" type="ORF">J7I42_31445</name>
</gene>
<dbReference type="EMBL" id="JAGHKO010000017">
    <property type="protein sequence ID" value="MBO9204847.1"/>
    <property type="molecule type" value="Genomic_DNA"/>
</dbReference>
<keyword evidence="5" id="KW-0255">Endonuclease</keyword>
<dbReference type="GO" id="GO:0016787">
    <property type="term" value="F:hydrolase activity"/>
    <property type="evidence" value="ECO:0007669"/>
    <property type="project" value="UniProtKB-KW"/>
</dbReference>
<accession>A0ABS3Z3V4</accession>
<evidence type="ECO:0000256" key="2">
    <source>
        <dbReference type="ARBA" id="ARBA00022747"/>
    </source>
</evidence>